<sequence>MLEVPKLRSYWEKEVVPYLHMFARSCLNGAHCLGYNVTSPVERMNHMLKKGLPDKMLTLVESRIEFNQILENHIMITTEKIMSKRVPSDAILYQKYMPRIASDIKIQIDKLKKNCYH</sequence>
<keyword evidence="2" id="KW-1185">Reference proteome</keyword>
<dbReference type="Proteomes" id="UP001470230">
    <property type="component" value="Unassembled WGS sequence"/>
</dbReference>
<evidence type="ECO:0000313" key="2">
    <source>
        <dbReference type="Proteomes" id="UP001470230"/>
    </source>
</evidence>
<gene>
    <name evidence="1" type="ORF">M9Y10_022411</name>
</gene>
<evidence type="ECO:0000313" key="1">
    <source>
        <dbReference type="EMBL" id="KAK8893981.1"/>
    </source>
</evidence>
<organism evidence="1 2">
    <name type="scientific">Tritrichomonas musculus</name>
    <dbReference type="NCBI Taxonomy" id="1915356"/>
    <lineage>
        <taxon>Eukaryota</taxon>
        <taxon>Metamonada</taxon>
        <taxon>Parabasalia</taxon>
        <taxon>Tritrichomonadida</taxon>
        <taxon>Tritrichomonadidae</taxon>
        <taxon>Tritrichomonas</taxon>
    </lineage>
</organism>
<dbReference type="EMBL" id="JAPFFF010000003">
    <property type="protein sequence ID" value="KAK8893981.1"/>
    <property type="molecule type" value="Genomic_DNA"/>
</dbReference>
<proteinExistence type="predicted"/>
<protein>
    <submittedName>
        <fullName evidence="1">Uncharacterized protein</fullName>
    </submittedName>
</protein>
<reference evidence="1 2" key="1">
    <citation type="submission" date="2024-04" db="EMBL/GenBank/DDBJ databases">
        <title>Tritrichomonas musculus Genome.</title>
        <authorList>
            <person name="Alves-Ferreira E."/>
            <person name="Grigg M."/>
            <person name="Lorenzi H."/>
            <person name="Galac M."/>
        </authorList>
    </citation>
    <scope>NUCLEOTIDE SEQUENCE [LARGE SCALE GENOMIC DNA]</scope>
    <source>
        <strain evidence="1 2">EAF2021</strain>
    </source>
</reference>
<comment type="caution">
    <text evidence="1">The sequence shown here is derived from an EMBL/GenBank/DDBJ whole genome shotgun (WGS) entry which is preliminary data.</text>
</comment>
<accession>A0ABR2KSJ2</accession>
<name>A0ABR2KSJ2_9EUKA</name>